<feature type="repeat" description="WD" evidence="2">
    <location>
        <begin position="1053"/>
        <end position="1093"/>
    </location>
</feature>
<dbReference type="SUPFAM" id="SSF52540">
    <property type="entry name" value="P-loop containing nucleoside triphosphate hydrolases"/>
    <property type="match status" value="1"/>
</dbReference>
<dbReference type="PANTHER" id="PTHR10039:SF14">
    <property type="entry name" value="NACHT DOMAIN-CONTAINING PROTEIN"/>
    <property type="match status" value="1"/>
</dbReference>
<dbReference type="SUPFAM" id="SSF69322">
    <property type="entry name" value="Tricorn protease domain 2"/>
    <property type="match status" value="1"/>
</dbReference>
<dbReference type="EMBL" id="JAVHNS010000016">
    <property type="protein sequence ID" value="KAK6333780.1"/>
    <property type="molecule type" value="Genomic_DNA"/>
</dbReference>
<dbReference type="Proteomes" id="UP001373714">
    <property type="component" value="Unassembled WGS sequence"/>
</dbReference>
<proteinExistence type="predicted"/>
<evidence type="ECO:0000256" key="1">
    <source>
        <dbReference type="ARBA" id="ARBA00022737"/>
    </source>
</evidence>
<evidence type="ECO:0000313" key="5">
    <source>
        <dbReference type="EMBL" id="KAK6333780.1"/>
    </source>
</evidence>
<dbReference type="InterPro" id="IPR015943">
    <property type="entry name" value="WD40/YVTN_repeat-like_dom_sf"/>
</dbReference>
<keyword evidence="2" id="KW-0853">WD repeat</keyword>
<dbReference type="Gene3D" id="3.40.50.300">
    <property type="entry name" value="P-loop containing nucleotide triphosphate hydrolases"/>
    <property type="match status" value="1"/>
</dbReference>
<keyword evidence="6" id="KW-1185">Reference proteome</keyword>
<dbReference type="Gene3D" id="2.130.10.10">
    <property type="entry name" value="YVTN repeat-like/Quinoprotein amine dehydrogenase"/>
    <property type="match status" value="1"/>
</dbReference>
<comment type="caution">
    <text evidence="5">The sequence shown here is derived from an EMBL/GenBank/DDBJ whole genome shotgun (WGS) entry which is preliminary data.</text>
</comment>
<evidence type="ECO:0000313" key="6">
    <source>
        <dbReference type="Proteomes" id="UP001373714"/>
    </source>
</evidence>
<reference evidence="5 6" key="1">
    <citation type="submission" date="2019-10" db="EMBL/GenBank/DDBJ databases">
        <authorList>
            <person name="Palmer J.M."/>
        </authorList>
    </citation>
    <scope>NUCLEOTIDE SEQUENCE [LARGE SCALE GENOMIC DNA]</scope>
    <source>
        <strain evidence="5 6">TWF730</strain>
    </source>
</reference>
<dbReference type="InterPro" id="IPR007111">
    <property type="entry name" value="NACHT_NTPase"/>
</dbReference>
<evidence type="ECO:0000259" key="4">
    <source>
        <dbReference type="PROSITE" id="PS50837"/>
    </source>
</evidence>
<name>A0AAV9U190_9PEZI</name>
<dbReference type="InterPro" id="IPR056884">
    <property type="entry name" value="NPHP3-like_N"/>
</dbReference>
<accession>A0AAV9U190</accession>
<keyword evidence="1" id="KW-0677">Repeat</keyword>
<dbReference type="PANTHER" id="PTHR10039">
    <property type="entry name" value="AMELOGENIN"/>
    <property type="match status" value="1"/>
</dbReference>
<sequence length="1367" mass="153644">MSSRVGISGGAPNYGGTQFNGNPSFQSESISFGSTGPDSEYQCLRDLYSSGYDPSAEKARLEAAENKLISDSYAWIFQDDNFLSWVQDDSSRVLRLVGGPGKGKTMSMIGLTNHLNQNINTQPKPSAISYFFCRAIDERLSDATLLLKGLLHHLLSQQPNQILVRYLKDKYDKGGSKIFEGAQCNFILGEILVEILRDDNFSRFYLIIDALDECTTGIHQLLGLIKLTTERSPKVKWLVSSRNNIDIDGFFRVFGSHLTISLECHKPEVNTGIEAYIQAKVSELSFRNRYNIDQRYRISQELNKRAGGTYLWVHIACKNLEKCLPSKALDALKGIPSGLNAIYSRMVQILQIENENDNPELFSLVLATVTVALRPLARDELITLINDSNNVEELEEVLDKLIRCGAFLSLQDDHIYFIHQSAKEFLEQQAGLQASAIPESLPTYHDRIWRNCLRLFREDLHQDICNLKHPGFFIKDLSSDQRSLISHLEYACCCWGTHFMASGQAGADEANTLLEEFLENDLLYWIEVLSLLRRVPDGINQIACLHRLCSGFTLRDKFKDAEAFMMAHRSCLMKAPLQVYSGALVFSPDGSWVKDTYKYLIPNWVNVLPMIDNDWQGIPNKFDVPFQVYLLVISQDSQLLALLNRGKGILVFDIKAGIRLTAIDWDDRSYWDDQLLTPAVEFTKKMFENTQDEGMQFSEDKSGLLLSFWEDSKPAMAILQISTGTCIHRPLERSLNERLTHLNAKYGKTYILPDARRCIWYTDSIILLGEISQSGEFLTLRILVRDTGALGLKSSSNGLIFAAFISSRAWSGIQIYETQTGSLLCEPLKNDYVTITNESDDLVARVYQFRNTIALSRTGKSIAVAFGNQVYLLTPDTGGCRKLFEMPQGPEYVYFSRSGSKLVCIFESPSLESLSRVSVYNIENCSMEMETWVTHISSLDEQLFSFVEPYTQRRALWDPDFPERALDLNLSALDPVKLIARNPSADGTTLVIHMNGFPLTLQIRNINHLWKTKPPIQDRNIIPFPVVDSKGVQLSKGRIIKKGCKLDESVERFGGHESTVSQVIFSPDGTQVASICDKSLSIWNPQTLEEQGSILLQDNSGFPPPCISFSNCGSRLVYALFTSLDCMKLSILDIKDSLTCRDSITVDYEVYCASIAYSPNNALVVFTTYTSFGFTLRIGHWSTATELVQMRDMTLESIAGQSYEICEAKFSSNGDFVAFLFKLKDMYKAPGSAGVALYQPDSGTWITVTLAITSNCDIEHGILFSQDDTKIEIGGTGFEIHGQGAYSRLVEYKPAEAPLLRLQEFRGMGNYWLDVVYNGCYPILYIPFAYEPGSWCFRDGMLVAGCRNTGKVYTLGIDMQAVLSVIT</sequence>
<gene>
    <name evidence="5" type="ORF">TWF730_003963</name>
</gene>
<dbReference type="Pfam" id="PF00400">
    <property type="entry name" value="WD40"/>
    <property type="match status" value="1"/>
</dbReference>
<dbReference type="InterPro" id="IPR001680">
    <property type="entry name" value="WD40_rpt"/>
</dbReference>
<dbReference type="Pfam" id="PF24883">
    <property type="entry name" value="NPHP3_N"/>
    <property type="match status" value="1"/>
</dbReference>
<dbReference type="InterPro" id="IPR011044">
    <property type="entry name" value="Quino_amine_DH_bsu"/>
</dbReference>
<protein>
    <recommendedName>
        <fullName evidence="4">NACHT domain-containing protein</fullName>
    </recommendedName>
</protein>
<dbReference type="PROSITE" id="PS50082">
    <property type="entry name" value="WD_REPEATS_2"/>
    <property type="match status" value="1"/>
</dbReference>
<organism evidence="5 6">
    <name type="scientific">Orbilia blumenaviensis</name>
    <dbReference type="NCBI Taxonomy" id="1796055"/>
    <lineage>
        <taxon>Eukaryota</taxon>
        <taxon>Fungi</taxon>
        <taxon>Dikarya</taxon>
        <taxon>Ascomycota</taxon>
        <taxon>Pezizomycotina</taxon>
        <taxon>Orbiliomycetes</taxon>
        <taxon>Orbiliales</taxon>
        <taxon>Orbiliaceae</taxon>
        <taxon>Orbilia</taxon>
    </lineage>
</organism>
<dbReference type="PROSITE" id="PS50837">
    <property type="entry name" value="NACHT"/>
    <property type="match status" value="1"/>
</dbReference>
<dbReference type="InterPro" id="IPR027417">
    <property type="entry name" value="P-loop_NTPase"/>
</dbReference>
<evidence type="ECO:0000256" key="3">
    <source>
        <dbReference type="SAM" id="MobiDB-lite"/>
    </source>
</evidence>
<dbReference type="SUPFAM" id="SSF50969">
    <property type="entry name" value="YVTN repeat-like/Quinoprotein amine dehydrogenase"/>
    <property type="match status" value="1"/>
</dbReference>
<evidence type="ECO:0000256" key="2">
    <source>
        <dbReference type="PROSITE-ProRule" id="PRU00221"/>
    </source>
</evidence>
<feature type="domain" description="NACHT" evidence="4">
    <location>
        <begin position="92"/>
        <end position="244"/>
    </location>
</feature>
<feature type="region of interest" description="Disordered" evidence="3">
    <location>
        <begin position="1"/>
        <end position="20"/>
    </location>
</feature>
<dbReference type="SMART" id="SM00320">
    <property type="entry name" value="WD40"/>
    <property type="match status" value="1"/>
</dbReference>